<dbReference type="EMBL" id="CABFNS010000124">
    <property type="protein sequence ID" value="VUC20346.1"/>
    <property type="molecule type" value="Genomic_DNA"/>
</dbReference>
<feature type="compositionally biased region" description="Basic residues" evidence="1">
    <location>
        <begin position="171"/>
        <end position="190"/>
    </location>
</feature>
<organism evidence="2 3">
    <name type="scientific">Bionectria ochroleuca</name>
    <name type="common">Gliocladium roseum</name>
    <dbReference type="NCBI Taxonomy" id="29856"/>
    <lineage>
        <taxon>Eukaryota</taxon>
        <taxon>Fungi</taxon>
        <taxon>Dikarya</taxon>
        <taxon>Ascomycota</taxon>
        <taxon>Pezizomycotina</taxon>
        <taxon>Sordariomycetes</taxon>
        <taxon>Hypocreomycetidae</taxon>
        <taxon>Hypocreales</taxon>
        <taxon>Bionectriaceae</taxon>
        <taxon>Clonostachys</taxon>
    </lineage>
</organism>
<gene>
    <name evidence="2" type="ORF">CLO192961_LOCUS20853</name>
</gene>
<reference evidence="2 3" key="1">
    <citation type="submission" date="2019-06" db="EMBL/GenBank/DDBJ databases">
        <authorList>
            <person name="Broberg M."/>
        </authorList>
    </citation>
    <scope>NUCLEOTIDE SEQUENCE [LARGE SCALE GENOMIC DNA]</scope>
</reference>
<evidence type="ECO:0000313" key="2">
    <source>
        <dbReference type="EMBL" id="VUC20346.1"/>
    </source>
</evidence>
<comment type="caution">
    <text evidence="2">The sequence shown here is derived from an EMBL/GenBank/DDBJ whole genome shotgun (WGS) entry which is preliminary data.</text>
</comment>
<feature type="compositionally biased region" description="Basic and acidic residues" evidence="1">
    <location>
        <begin position="139"/>
        <end position="153"/>
    </location>
</feature>
<feature type="compositionally biased region" description="Low complexity" evidence="1">
    <location>
        <begin position="127"/>
        <end position="137"/>
    </location>
</feature>
<feature type="compositionally biased region" description="Basic and acidic residues" evidence="1">
    <location>
        <begin position="161"/>
        <end position="170"/>
    </location>
</feature>
<keyword evidence="3" id="KW-1185">Reference proteome</keyword>
<dbReference type="Proteomes" id="UP000766486">
    <property type="component" value="Unassembled WGS sequence"/>
</dbReference>
<feature type="compositionally biased region" description="Basic and acidic residues" evidence="1">
    <location>
        <begin position="24"/>
        <end position="43"/>
    </location>
</feature>
<feature type="compositionally biased region" description="Basic residues" evidence="1">
    <location>
        <begin position="1"/>
        <end position="13"/>
    </location>
</feature>
<proteinExistence type="predicted"/>
<name>A0ABY6TPE6_BIOOC</name>
<evidence type="ECO:0000313" key="3">
    <source>
        <dbReference type="Proteomes" id="UP000766486"/>
    </source>
</evidence>
<feature type="region of interest" description="Disordered" evidence="1">
    <location>
        <begin position="81"/>
        <end position="215"/>
    </location>
</feature>
<accession>A0ABY6TPE6</accession>
<sequence>MRHFPSPSHKRRRLGECQAPRSNSDTKIRQQERDRDHLEQDQKHTYVHSWIQTLPSQPSLDSGLLEADQDIEEVDRWKPHNLPLRKYGSHYGNKLDQNRSSWVLRDNPLQSPPCPQGNPQDNGNGSSGSSSASASSSVRTDHQDSESQKENMYRKRPRAKTRLERYDSKKRPSHTSQNKHRSSRKRKSGTNRRDQSEEKSSKMCNSGSQALRPRKDIMNNYTSSAIPSTIPRVTLKPNFKAGLFTNGRGPFSSHNTEPVDLESPIDKSSTPMIHSDNFETVVPENGQDVEKNVIHAHPRTRDRRREYFDEAEDFFAHGRLDYETPVNVKEVMPAQAKEVHLTSAAFRDQNMQEGSDKGDLEDRALKRKACLQPGNSEMRDGLERNTGPDLPVPIVSRTEVVANSPESDQSSIPTPILRRLFQTGVFSHQNAFVKDRRETCAAEREEISHGSCLDGLDNNRKLEADQFLAYAEELKHGAEPEYSVPGLHEQLRRMFQSKLNLPE</sequence>
<feature type="region of interest" description="Disordered" evidence="1">
    <location>
        <begin position="1"/>
        <end position="43"/>
    </location>
</feature>
<protein>
    <submittedName>
        <fullName evidence="2">Uncharacterized protein</fullName>
    </submittedName>
</protein>
<feature type="compositionally biased region" description="Basic and acidic residues" evidence="1">
    <location>
        <begin position="191"/>
        <end position="201"/>
    </location>
</feature>
<evidence type="ECO:0000256" key="1">
    <source>
        <dbReference type="SAM" id="MobiDB-lite"/>
    </source>
</evidence>